<protein>
    <submittedName>
        <fullName evidence="1">Ubiquitin associated and SH3 domain containing B</fullName>
    </submittedName>
</protein>
<evidence type="ECO:0000313" key="1">
    <source>
        <dbReference type="EMBL" id="KAF6083432.1"/>
    </source>
</evidence>
<proteinExistence type="predicted"/>
<name>A0A833YZV2_9CHIR</name>
<comment type="caution">
    <text evidence="1">The sequence shown here is derived from an EMBL/GenBank/DDBJ whole genome shotgun (WGS) entry which is preliminary data.</text>
</comment>
<sequence>MCEDSKVDALVEALQTTVGRWRCKFSSPLPLELYTSSNFIGLFVKEESAEGLKKFAADFAAEAASKTEVHVEPHKKQLHVTLAYHFQASHLPTLEKLAQNIDVKLGCDWVATIFSRDIRFANHEVTSRCGPCHSQYHQVQSLAHCDGNVGPKVSP</sequence>
<dbReference type="EMBL" id="JABVXQ010000013">
    <property type="protein sequence ID" value="KAF6083432.1"/>
    <property type="molecule type" value="Genomic_DNA"/>
</dbReference>
<evidence type="ECO:0000313" key="2">
    <source>
        <dbReference type="Proteomes" id="UP000664940"/>
    </source>
</evidence>
<dbReference type="AlphaFoldDB" id="A0A833YZV2"/>
<organism evidence="1 2">
    <name type="scientific">Phyllostomus discolor</name>
    <name type="common">pale spear-nosed bat</name>
    <dbReference type="NCBI Taxonomy" id="89673"/>
    <lineage>
        <taxon>Eukaryota</taxon>
        <taxon>Metazoa</taxon>
        <taxon>Chordata</taxon>
        <taxon>Craniata</taxon>
        <taxon>Vertebrata</taxon>
        <taxon>Euteleostomi</taxon>
        <taxon>Mammalia</taxon>
        <taxon>Eutheria</taxon>
        <taxon>Laurasiatheria</taxon>
        <taxon>Chiroptera</taxon>
        <taxon>Yangochiroptera</taxon>
        <taxon>Phyllostomidae</taxon>
        <taxon>Phyllostominae</taxon>
        <taxon>Phyllostomus</taxon>
    </lineage>
</organism>
<dbReference type="Proteomes" id="UP000664940">
    <property type="component" value="Unassembled WGS sequence"/>
</dbReference>
<gene>
    <name evidence="1" type="ORF">HJG60_019842</name>
</gene>
<accession>A0A833YZV2</accession>
<reference evidence="1 2" key="1">
    <citation type="journal article" date="2020" name="Nature">
        <title>Six reference-quality genomes reveal evolution of bat adaptations.</title>
        <authorList>
            <person name="Jebb D."/>
            <person name="Huang Z."/>
            <person name="Pippel M."/>
            <person name="Hughes G.M."/>
            <person name="Lavrichenko K."/>
            <person name="Devanna P."/>
            <person name="Winkler S."/>
            <person name="Jermiin L.S."/>
            <person name="Skirmuntt E.C."/>
            <person name="Katzourakis A."/>
            <person name="Burkitt-Gray L."/>
            <person name="Ray D.A."/>
            <person name="Sullivan K.A.M."/>
            <person name="Roscito J.G."/>
            <person name="Kirilenko B.M."/>
            <person name="Davalos L.M."/>
            <person name="Corthals A.P."/>
            <person name="Power M.L."/>
            <person name="Jones G."/>
            <person name="Ransome R.D."/>
            <person name="Dechmann D.K.N."/>
            <person name="Locatelli A.G."/>
            <person name="Puechmaille S.J."/>
            <person name="Fedrigo O."/>
            <person name="Jarvis E.D."/>
            <person name="Hiller M."/>
            <person name="Vernes S.C."/>
            <person name="Myers E.W."/>
            <person name="Teeling E.C."/>
        </authorList>
    </citation>
    <scope>NUCLEOTIDE SEQUENCE [LARGE SCALE GENOMIC DNA]</scope>
    <source>
        <strain evidence="1">Bat1K_MPI-CBG_1</strain>
    </source>
</reference>